<keyword evidence="8" id="KW-1185">Reference proteome</keyword>
<dbReference type="InterPro" id="IPR014150">
    <property type="entry name" value="Conjugal_tfr_TrbL"/>
</dbReference>
<dbReference type="OrthoDB" id="9788052at2"/>
<proteinExistence type="predicted"/>
<feature type="transmembrane region" description="Helical" evidence="6">
    <location>
        <begin position="209"/>
        <end position="228"/>
    </location>
</feature>
<dbReference type="NCBIfam" id="TIGR02783">
    <property type="entry name" value="TrbL_P"/>
    <property type="match status" value="1"/>
</dbReference>
<organism evidence="7 8">
    <name type="scientific">Bordetella ansorpii</name>
    <dbReference type="NCBI Taxonomy" id="288768"/>
    <lineage>
        <taxon>Bacteria</taxon>
        <taxon>Pseudomonadati</taxon>
        <taxon>Pseudomonadota</taxon>
        <taxon>Betaproteobacteria</taxon>
        <taxon>Burkholderiales</taxon>
        <taxon>Alcaligenaceae</taxon>
        <taxon>Bordetella</taxon>
    </lineage>
</organism>
<dbReference type="STRING" id="288768.SAMEA3906486_04253"/>
<feature type="region of interest" description="Disordered" evidence="5">
    <location>
        <begin position="392"/>
        <end position="460"/>
    </location>
</feature>
<comment type="subcellular location">
    <subcellularLocation>
        <location evidence="1">Membrane</location>
        <topology evidence="1">Multi-pass membrane protein</topology>
    </subcellularLocation>
</comment>
<gene>
    <name evidence="7" type="primary">trbL1_3</name>
    <name evidence="7" type="ORF">SAMEA3906486_04253</name>
</gene>
<feature type="transmembrane region" description="Helical" evidence="6">
    <location>
        <begin position="146"/>
        <end position="169"/>
    </location>
</feature>
<evidence type="ECO:0000256" key="4">
    <source>
        <dbReference type="ARBA" id="ARBA00023136"/>
    </source>
</evidence>
<protein>
    <submittedName>
        <fullName evidence="7">Conjugal transfer protein TrbL</fullName>
    </submittedName>
</protein>
<reference evidence="7 8" key="1">
    <citation type="submission" date="2016-04" db="EMBL/GenBank/DDBJ databases">
        <authorList>
            <consortium name="Pathogen Informatics"/>
        </authorList>
    </citation>
    <scope>NUCLEOTIDE SEQUENCE [LARGE SCALE GENOMIC DNA]</scope>
    <source>
        <strain evidence="7 8">H050680373</strain>
    </source>
</reference>
<evidence type="ECO:0000256" key="5">
    <source>
        <dbReference type="SAM" id="MobiDB-lite"/>
    </source>
</evidence>
<feature type="transmembrane region" description="Helical" evidence="6">
    <location>
        <begin position="240"/>
        <end position="261"/>
    </location>
</feature>
<keyword evidence="4 6" id="KW-0472">Membrane</keyword>
<feature type="transmembrane region" description="Helical" evidence="6">
    <location>
        <begin position="273"/>
        <end position="297"/>
    </location>
</feature>
<dbReference type="RefSeq" id="WP_066131582.1">
    <property type="nucleotide sequence ID" value="NZ_FKIF01000008.1"/>
</dbReference>
<feature type="transmembrane region" description="Helical" evidence="6">
    <location>
        <begin position="68"/>
        <end position="89"/>
    </location>
</feature>
<feature type="compositionally biased region" description="Low complexity" evidence="5">
    <location>
        <begin position="431"/>
        <end position="440"/>
    </location>
</feature>
<keyword evidence="3 6" id="KW-1133">Transmembrane helix</keyword>
<dbReference type="EMBL" id="FKIF01000008">
    <property type="protein sequence ID" value="SAI72757.1"/>
    <property type="molecule type" value="Genomic_DNA"/>
</dbReference>
<feature type="transmembrane region" description="Helical" evidence="6">
    <location>
        <begin position="29"/>
        <end position="48"/>
    </location>
</feature>
<dbReference type="GO" id="GO:0030255">
    <property type="term" value="P:protein secretion by the type IV secretion system"/>
    <property type="evidence" value="ECO:0007669"/>
    <property type="project" value="InterPro"/>
</dbReference>
<dbReference type="Proteomes" id="UP000076848">
    <property type="component" value="Unassembled WGS sequence"/>
</dbReference>
<dbReference type="NCBIfam" id="NF010449">
    <property type="entry name" value="PRK13875.1"/>
    <property type="match status" value="1"/>
</dbReference>
<evidence type="ECO:0000313" key="8">
    <source>
        <dbReference type="Proteomes" id="UP000076848"/>
    </source>
</evidence>
<feature type="transmembrane region" description="Helical" evidence="6">
    <location>
        <begin position="176"/>
        <end position="197"/>
    </location>
</feature>
<feature type="compositionally biased region" description="Low complexity" evidence="5">
    <location>
        <begin position="392"/>
        <end position="412"/>
    </location>
</feature>
<evidence type="ECO:0000256" key="6">
    <source>
        <dbReference type="SAM" id="Phobius"/>
    </source>
</evidence>
<evidence type="ECO:0000256" key="1">
    <source>
        <dbReference type="ARBA" id="ARBA00004141"/>
    </source>
</evidence>
<keyword evidence="2 6" id="KW-0812">Transmembrane</keyword>
<sequence>MNDVTIIDRFLDTFSRYIDSGFGLLHGEVAFLTATLIVIDMTIAGLYWAMSHATGQGEDVIAKLLRKVLYVGAFAYIINNFNWLAGIVFRSFAGLGLTATGSAITMENFLKPGRLAKTGIDAGAPILEQIGDLAGFPEVFVNLDPIVVLFLAWLVVILCFFVLAVQLFITLIEFKLTTLAGFVLIPFALWNKTSFLAEKVLGNVVSSGIKVLVLAVIVGIGSGLFAEFQVHPDDPSIDHALVVMLASLALLALGIFGPGIATGLVSGAPQLGAGAMAGAAVGAVGTGVAIGAAATGVGGAVMAGARMAPAAAKLAGSGARAATSAASSAKSAFQAGSAAAGGGAKGAVAGLGNVAKTGAQAAGRRAASGASAAGQKVADSFRAGWNGTDAGAGAAGSGQAAAGEGADGAASAPKQEQPAWAKRMHRRQQITHAATTAAHTLRGGDGGGSGQGPSLRDSDT</sequence>
<evidence type="ECO:0000256" key="2">
    <source>
        <dbReference type="ARBA" id="ARBA00022692"/>
    </source>
</evidence>
<dbReference type="InterPro" id="IPR007688">
    <property type="entry name" value="Conjugal_tfr_TrbL/VirB6"/>
</dbReference>
<evidence type="ECO:0000256" key="3">
    <source>
        <dbReference type="ARBA" id="ARBA00022989"/>
    </source>
</evidence>
<dbReference type="AlphaFoldDB" id="A0A157SQS6"/>
<evidence type="ECO:0000313" key="7">
    <source>
        <dbReference type="EMBL" id="SAI72757.1"/>
    </source>
</evidence>
<accession>A0A157SQS6</accession>
<dbReference type="GO" id="GO:0016020">
    <property type="term" value="C:membrane"/>
    <property type="evidence" value="ECO:0007669"/>
    <property type="project" value="UniProtKB-SubCell"/>
</dbReference>
<dbReference type="Pfam" id="PF04610">
    <property type="entry name" value="TrbL"/>
    <property type="match status" value="1"/>
</dbReference>
<name>A0A157SQS6_9BORD</name>